<evidence type="ECO:0000313" key="1">
    <source>
        <dbReference type="EMBL" id="QFU17153.1"/>
    </source>
</evidence>
<evidence type="ECO:0000313" key="2">
    <source>
        <dbReference type="Proteomes" id="UP000325614"/>
    </source>
</evidence>
<protein>
    <submittedName>
        <fullName evidence="1">Peptidase M14</fullName>
    </submittedName>
</protein>
<dbReference type="Gene3D" id="3.40.630.10">
    <property type="entry name" value="Zn peptidases"/>
    <property type="match status" value="1"/>
</dbReference>
<dbReference type="SUPFAM" id="SSF53187">
    <property type="entry name" value="Zn-dependent exopeptidases"/>
    <property type="match status" value="1"/>
</dbReference>
<reference evidence="1 2" key="1">
    <citation type="submission" date="2019-10" db="EMBL/GenBank/DDBJ databases">
        <title>Isolation, Identification of Microvirga thermotolerans HR1, a novel thermophilic bacterium and Comparative Genomics of the genus Microvirga.</title>
        <authorList>
            <person name="Li J."/>
            <person name="Zhang W."/>
            <person name="Lin M."/>
            <person name="Wang J."/>
        </authorList>
    </citation>
    <scope>NUCLEOTIDE SEQUENCE [LARGE SCALE GENOMIC DNA]</scope>
    <source>
        <strain evidence="1 2">HR1</strain>
    </source>
</reference>
<proteinExistence type="predicted"/>
<accession>A0A5P9JXK3</accession>
<dbReference type="Proteomes" id="UP000325614">
    <property type="component" value="Chromosome"/>
</dbReference>
<gene>
    <name evidence="1" type="ORF">GDR74_13500</name>
</gene>
<dbReference type="EMBL" id="CP045423">
    <property type="protein sequence ID" value="QFU17153.1"/>
    <property type="molecule type" value="Genomic_DNA"/>
</dbReference>
<dbReference type="AlphaFoldDB" id="A0A5P9JXK3"/>
<keyword evidence="2" id="KW-1185">Reference proteome</keyword>
<dbReference type="KEGG" id="mico:GDR74_13500"/>
<dbReference type="RefSeq" id="WP_152586789.1">
    <property type="nucleotide sequence ID" value="NZ_CP045423.1"/>
</dbReference>
<sequence length="580" mass="63879">MTVLLDESVPRTLDALVAEWSAPGRRGTRLEAWLFEDEAARRRAEAALGQAGVAARLRSAYKPLVHAFLEEIETEGLARVEVVYPVHPAANPIRFLSEAYPLAGLLDGVETAFTPGGERLVYVVRARYRDGREAEHEVFAPNRIRRNHLGLDDLCPTGWVRASGPSGIVRDEAVATEIETVFDRVMAAVAAHEWPAEEPYAETLAIDVRIAGIERPLDYGDEVMSTREALHEDFYFSLLEFFKHRSGRPPEDRSLQPGQIVPDIRAGEGDAHVRVALRSFGPPQDPVRPEQPLETADAAPGLAQIHRELAALPGETFEAVSREGRPVRGIYRRGPRPAVLVSAGQHANETSAPVGALRAARRLLAEPDANLALIAVENPDGYALHGRLCEGNPRHMHHAARYTSLGSDVEFDRGNPTYEIGARNQALELSGAELHVNLHGYPAHEWTRPFTGYLPRGFELWAIPKGFFLILRHHPSWAPQARAFIEAVTKRLQAVPGLVDFNRRQIGICAIHSGGTPYEIVNGIPCLVTAEERHPSPLTLITEFPDETIYGDAYRFAHTVQMTTVLAAEEAFAGLMALVA</sequence>
<name>A0A5P9JXK3_9HYPH</name>
<organism evidence="1 2">
    <name type="scientific">Microvirga thermotolerans</name>
    <dbReference type="NCBI Taxonomy" id="2651334"/>
    <lineage>
        <taxon>Bacteria</taxon>
        <taxon>Pseudomonadati</taxon>
        <taxon>Pseudomonadota</taxon>
        <taxon>Alphaproteobacteria</taxon>
        <taxon>Hyphomicrobiales</taxon>
        <taxon>Methylobacteriaceae</taxon>
        <taxon>Microvirga</taxon>
    </lineage>
</organism>